<comment type="subcellular location">
    <subcellularLocation>
        <location evidence="1">Nucleus</location>
    </subcellularLocation>
</comment>
<keyword evidence="7 9" id="KW-0694">RNA-binding</keyword>
<evidence type="ECO:0000256" key="4">
    <source>
        <dbReference type="ARBA" id="ARBA00022679"/>
    </source>
</evidence>
<dbReference type="SUPFAM" id="SSF53335">
    <property type="entry name" value="S-adenosyl-L-methionine-dependent methyltransferases"/>
    <property type="match status" value="1"/>
</dbReference>
<accession>F0ZF65</accession>
<dbReference type="Pfam" id="PF25378">
    <property type="entry name" value="PUA_NSUN2"/>
    <property type="match status" value="1"/>
</dbReference>
<dbReference type="GO" id="GO:0030488">
    <property type="term" value="P:tRNA methylation"/>
    <property type="evidence" value="ECO:0000318"/>
    <property type="project" value="GO_Central"/>
</dbReference>
<dbReference type="STRING" id="5786.F0ZF65"/>
<dbReference type="GO" id="GO:0016428">
    <property type="term" value="F:tRNA (cytidine-5-)-methyltransferase activity"/>
    <property type="evidence" value="ECO:0000318"/>
    <property type="project" value="GO_Central"/>
</dbReference>
<evidence type="ECO:0000256" key="2">
    <source>
        <dbReference type="ARBA" id="ARBA00022555"/>
    </source>
</evidence>
<feature type="region of interest" description="Disordered" evidence="10">
    <location>
        <begin position="1"/>
        <end position="36"/>
    </location>
</feature>
<comment type="similarity">
    <text evidence="9">Belongs to the class I-like SAM-binding methyltransferase superfamily. RsmB/NOP family.</text>
</comment>
<organism evidence="12 13">
    <name type="scientific">Dictyostelium purpureum</name>
    <name type="common">Slime mold</name>
    <dbReference type="NCBI Taxonomy" id="5786"/>
    <lineage>
        <taxon>Eukaryota</taxon>
        <taxon>Amoebozoa</taxon>
        <taxon>Evosea</taxon>
        <taxon>Eumycetozoa</taxon>
        <taxon>Dictyostelia</taxon>
        <taxon>Dictyosteliales</taxon>
        <taxon>Dictyosteliaceae</taxon>
        <taxon>Dictyostelium</taxon>
    </lineage>
</organism>
<dbReference type="InterPro" id="IPR023267">
    <property type="entry name" value="RCMT"/>
</dbReference>
<feature type="active site" description="Nucleophile" evidence="9">
    <location>
        <position position="335"/>
    </location>
</feature>
<name>F0ZF65_DICPU</name>
<keyword evidence="13" id="KW-1185">Reference proteome</keyword>
<evidence type="ECO:0000313" key="12">
    <source>
        <dbReference type="EMBL" id="EGC37420.1"/>
    </source>
</evidence>
<feature type="compositionally biased region" description="Basic and acidic residues" evidence="10">
    <location>
        <begin position="452"/>
        <end position="464"/>
    </location>
</feature>
<gene>
    <name evidence="12" type="ORF">DICPUDRAFT_30335</name>
</gene>
<evidence type="ECO:0000256" key="10">
    <source>
        <dbReference type="SAM" id="MobiDB-lite"/>
    </source>
</evidence>
<evidence type="ECO:0000256" key="9">
    <source>
        <dbReference type="PROSITE-ProRule" id="PRU01023"/>
    </source>
</evidence>
<dbReference type="EMBL" id="GL871000">
    <property type="protein sequence ID" value="EGC37420.1"/>
    <property type="molecule type" value="Genomic_DNA"/>
</dbReference>
<dbReference type="GO" id="GO:0005737">
    <property type="term" value="C:cytoplasm"/>
    <property type="evidence" value="ECO:0000318"/>
    <property type="project" value="GO_Central"/>
</dbReference>
<evidence type="ECO:0000256" key="8">
    <source>
        <dbReference type="ARBA" id="ARBA00023242"/>
    </source>
</evidence>
<dbReference type="InterPro" id="IPR057285">
    <property type="entry name" value="Pre-PUA_NSUN2"/>
</dbReference>
<dbReference type="PANTHER" id="PTHR22808:SF1">
    <property type="entry name" value="RNA CYTOSINE-C(5)-METHYLTRANSFERASE NSUN2-RELATED"/>
    <property type="match status" value="1"/>
</dbReference>
<comment type="caution">
    <text evidence="9">Lacks conserved residue(s) required for the propagation of feature annotation.</text>
</comment>
<dbReference type="OMA" id="QLFTEYV"/>
<feature type="compositionally biased region" description="Basic and acidic residues" evidence="10">
    <location>
        <begin position="702"/>
        <end position="717"/>
    </location>
</feature>
<evidence type="ECO:0000256" key="1">
    <source>
        <dbReference type="ARBA" id="ARBA00004123"/>
    </source>
</evidence>
<feature type="region of interest" description="Disordered" evidence="10">
    <location>
        <begin position="684"/>
        <end position="717"/>
    </location>
</feature>
<dbReference type="InterPro" id="IPR001678">
    <property type="entry name" value="MeTrfase_RsmB-F_NOP2_dom"/>
</dbReference>
<feature type="binding site" evidence="9">
    <location>
        <position position="232"/>
    </location>
    <ligand>
        <name>S-adenosyl-L-methionine</name>
        <dbReference type="ChEBI" id="CHEBI:59789"/>
    </ligand>
</feature>
<keyword evidence="6" id="KW-0819">tRNA processing</keyword>
<evidence type="ECO:0000256" key="7">
    <source>
        <dbReference type="ARBA" id="ARBA00022884"/>
    </source>
</evidence>
<dbReference type="KEGG" id="dpp:DICPUDRAFT_30335"/>
<evidence type="ECO:0000313" key="13">
    <source>
        <dbReference type="Proteomes" id="UP000001064"/>
    </source>
</evidence>
<dbReference type="InterPro" id="IPR023270">
    <property type="entry name" value="RCMT_NCL1"/>
</dbReference>
<feature type="region of interest" description="Disordered" evidence="10">
    <location>
        <begin position="452"/>
        <end position="479"/>
    </location>
</feature>
<keyword evidence="8" id="KW-0539">Nucleus</keyword>
<feature type="compositionally biased region" description="Basic and acidic residues" evidence="10">
    <location>
        <begin position="8"/>
        <end position="24"/>
    </location>
</feature>
<keyword evidence="3 9" id="KW-0489">Methyltransferase</keyword>
<dbReference type="InterPro" id="IPR029063">
    <property type="entry name" value="SAM-dependent_MTases_sf"/>
</dbReference>
<dbReference type="PRINTS" id="PR02011">
    <property type="entry name" value="RCMTNCL1"/>
</dbReference>
<dbReference type="RefSeq" id="XP_003286073.1">
    <property type="nucleotide sequence ID" value="XM_003286025.1"/>
</dbReference>
<evidence type="ECO:0000256" key="5">
    <source>
        <dbReference type="ARBA" id="ARBA00022691"/>
    </source>
</evidence>
<proteinExistence type="inferred from homology"/>
<dbReference type="InterPro" id="IPR057286">
    <property type="entry name" value="PUA_NSUN2"/>
</dbReference>
<sequence>MGRKREKKPNTWDPKRTKKSKTEGGEESTAGDNKIDSTKYWNDIVPRNEFFEAYYKTLGICKDDAEWENFMGTLAKPLPTTFRINTTIGKSLQSVVVDQLNEIANDKSGTIEIDGEMVELPKPLKWYPNNMAWISDIPKKSFRKNPALTKFHNFLIHHNQQGNITRQEAVSMIPPLFLDVQSHHRILDMCAAPGSKTTQILEDLHMKHNIEVNLDVEKPSAYIPKGSIIANDVDTNRCYMLAHQTSRLGSPAIIITNHEAQNFPLLYDSNNEPMYLDRILCDVPCSGDGTSRKNPEVWKKWNFSGGIGLHTLQLRIATRGCHLLKVGGRIVYSTCSMNPVENEAVIAALLKRSEGSMKLVDVSSQYPDLVRSPGIYTWPVTDKEGTYANWDELDELKKNKYFKTLWPSTEEEAKKMHLEYCMRVYPHQQNTGGFFIAVLEKVADFPNQLDTETKEQTPADEENKNNNNNNNNKGKFEKKIKERDRRNKFYEEPFQLLSEEMKTQLNVAKEFYGLTDEFPMNNLLSRSDNSQKVYWASDSVMEIIKNPENKRLKIINCALKVFQRHDGLGSMDCPYRISQDSILWLEPFITKRIVTMTHDDLAKIIKYTEPKFVDFPSAVREELVKLGPGCFSLKISGNLRETPSSGMTFSAWRGSTSMHLLVSKQEIQSYASIFGIEYVSPRANTNTNTTTTTTTTATTDAKTTESTDSSEKKDESA</sequence>
<feature type="binding site" evidence="9">
    <location>
        <begin position="190"/>
        <end position="196"/>
    </location>
    <ligand>
        <name>S-adenosyl-L-methionine</name>
        <dbReference type="ChEBI" id="CHEBI:59789"/>
    </ligand>
</feature>
<dbReference type="InterPro" id="IPR049560">
    <property type="entry name" value="MeTrfase_RsmB-F_NOP2_cat"/>
</dbReference>
<dbReference type="VEuPathDB" id="AmoebaDB:DICPUDRAFT_30335"/>
<dbReference type="PANTHER" id="PTHR22808">
    <property type="entry name" value="NCL1 YEAST -RELATED NOL1/NOP2/FMU SUN DOMAIN-CONTAINING"/>
    <property type="match status" value="1"/>
</dbReference>
<dbReference type="Gene3D" id="3.40.50.150">
    <property type="entry name" value="Vaccinia Virus protein VP39"/>
    <property type="match status" value="1"/>
</dbReference>
<dbReference type="InParanoid" id="F0ZF65"/>
<evidence type="ECO:0000256" key="3">
    <source>
        <dbReference type="ARBA" id="ARBA00022603"/>
    </source>
</evidence>
<keyword evidence="2" id="KW-0820">tRNA-binding</keyword>
<dbReference type="GO" id="GO:0000049">
    <property type="term" value="F:tRNA binding"/>
    <property type="evidence" value="ECO:0000318"/>
    <property type="project" value="GO_Central"/>
</dbReference>
<keyword evidence="4 9" id="KW-0808">Transferase</keyword>
<dbReference type="Proteomes" id="UP000001064">
    <property type="component" value="Unassembled WGS sequence"/>
</dbReference>
<feature type="domain" description="SAM-dependent MTase RsmB/NOP-type" evidence="11">
    <location>
        <begin position="70"/>
        <end position="442"/>
    </location>
</feature>
<feature type="compositionally biased region" description="Low complexity" evidence="10">
    <location>
        <begin position="684"/>
        <end position="701"/>
    </location>
</feature>
<dbReference type="AlphaFoldDB" id="F0ZF65"/>
<dbReference type="PROSITE" id="PS51686">
    <property type="entry name" value="SAM_MT_RSMB_NOP"/>
    <property type="match status" value="1"/>
</dbReference>
<dbReference type="OrthoDB" id="6093671at2759"/>
<reference evidence="13" key="1">
    <citation type="journal article" date="2011" name="Genome Biol.">
        <title>Comparative genomics of the social amoebae Dictyostelium discoideum and Dictyostelium purpureum.</title>
        <authorList>
            <consortium name="US DOE Joint Genome Institute (JGI-PGF)"/>
            <person name="Sucgang R."/>
            <person name="Kuo A."/>
            <person name="Tian X."/>
            <person name="Salerno W."/>
            <person name="Parikh A."/>
            <person name="Feasley C.L."/>
            <person name="Dalin E."/>
            <person name="Tu H."/>
            <person name="Huang E."/>
            <person name="Barry K."/>
            <person name="Lindquist E."/>
            <person name="Shapiro H."/>
            <person name="Bruce D."/>
            <person name="Schmutz J."/>
            <person name="Salamov A."/>
            <person name="Fey P."/>
            <person name="Gaudet P."/>
            <person name="Anjard C."/>
            <person name="Babu M.M."/>
            <person name="Basu S."/>
            <person name="Bushmanova Y."/>
            <person name="van der Wel H."/>
            <person name="Katoh-Kurasawa M."/>
            <person name="Dinh C."/>
            <person name="Coutinho P.M."/>
            <person name="Saito T."/>
            <person name="Elias M."/>
            <person name="Schaap P."/>
            <person name="Kay R.R."/>
            <person name="Henrissat B."/>
            <person name="Eichinger L."/>
            <person name="Rivero F."/>
            <person name="Putnam N.H."/>
            <person name="West C.M."/>
            <person name="Loomis W.F."/>
            <person name="Chisholm R.L."/>
            <person name="Shaulsky G."/>
            <person name="Strassmann J.E."/>
            <person name="Queller D.C."/>
            <person name="Kuspa A."/>
            <person name="Grigoriev I.V."/>
        </authorList>
    </citation>
    <scope>NUCLEOTIDE SEQUENCE [LARGE SCALE GENOMIC DNA]</scope>
    <source>
        <strain evidence="13">QSDP1</strain>
    </source>
</reference>
<dbReference type="GeneID" id="10499944"/>
<dbReference type="PRINTS" id="PR02008">
    <property type="entry name" value="RCMTFAMILY"/>
</dbReference>
<dbReference type="FunCoup" id="F0ZF65">
    <property type="interactions" value="1288"/>
</dbReference>
<protein>
    <recommendedName>
        <fullName evidence="11">SAM-dependent MTase RsmB/NOP-type domain-containing protein</fullName>
    </recommendedName>
</protein>
<keyword evidence="5 9" id="KW-0949">S-adenosyl-L-methionine</keyword>
<dbReference type="eggNOG" id="KOG2198">
    <property type="taxonomic scope" value="Eukaryota"/>
</dbReference>
<evidence type="ECO:0000259" key="11">
    <source>
        <dbReference type="PROSITE" id="PS51686"/>
    </source>
</evidence>
<dbReference type="GO" id="GO:0005634">
    <property type="term" value="C:nucleus"/>
    <property type="evidence" value="ECO:0000318"/>
    <property type="project" value="GO_Central"/>
</dbReference>
<dbReference type="Pfam" id="PF01189">
    <property type="entry name" value="Methyltr_RsmB-F"/>
    <property type="match status" value="1"/>
</dbReference>
<evidence type="ECO:0000256" key="6">
    <source>
        <dbReference type="ARBA" id="ARBA00022694"/>
    </source>
</evidence>
<dbReference type="Pfam" id="PF25376">
    <property type="entry name" value="Pre-PUA_NSUN2"/>
    <property type="match status" value="1"/>
</dbReference>
<feature type="binding site" evidence="9">
    <location>
        <position position="282"/>
    </location>
    <ligand>
        <name>S-adenosyl-L-methionine</name>
        <dbReference type="ChEBI" id="CHEBI:59789"/>
    </ligand>
</feature>